<sequence length="324" mass="35788">MKIDRIKCIKHIRTLLLASCVAAACQTARAFDEPSVNMGGTSFFDGAPLPGGPGFYMIEYLTYYSASKLMDNGGNQSAFPPKQKFDLFVPVTQFLYVPQGAKWGNKQLGFQLLVPWVASAHVDDGMGNSVLKGTRGIGDVTVGVSLQFDPIMGAQGPLFSQRFELQVIAPTGRYDRTASVSPGSNFWSLDPYWAFTFWATPKLSLSGRFNYLWNARNSEPNAAFGTEATSTQAGQALHANVALEYEFKKGLVAGLSGYWLRQITDTKVNGTEVPGRREQVVGLGPAAMVALSPKDFLFVNYYREFAVRNRTEGNKFQIRYDHHF</sequence>
<organism evidence="2 3">
    <name type="scientific">Trinickia caryophylli</name>
    <name type="common">Paraburkholderia caryophylli</name>
    <dbReference type="NCBI Taxonomy" id="28094"/>
    <lineage>
        <taxon>Bacteria</taxon>
        <taxon>Pseudomonadati</taxon>
        <taxon>Pseudomonadota</taxon>
        <taxon>Betaproteobacteria</taxon>
        <taxon>Burkholderiales</taxon>
        <taxon>Burkholderiaceae</taxon>
        <taxon>Trinickia</taxon>
    </lineage>
</organism>
<dbReference type="RefSeq" id="WP_407702978.1">
    <property type="nucleotide sequence ID" value="NZ_BSQD01000008.1"/>
</dbReference>
<gene>
    <name evidence="2" type="ORF">SAMN06295900_11583</name>
</gene>
<evidence type="ECO:0000256" key="1">
    <source>
        <dbReference type="SAM" id="SignalP"/>
    </source>
</evidence>
<protein>
    <submittedName>
        <fullName evidence="2">Uncharacterized conserved protein</fullName>
    </submittedName>
</protein>
<keyword evidence="3" id="KW-1185">Reference proteome</keyword>
<dbReference type="AlphaFoldDB" id="A0A1X7GE65"/>
<proteinExistence type="predicted"/>
<dbReference type="EMBL" id="FXAH01000015">
    <property type="protein sequence ID" value="SMF68473.1"/>
    <property type="molecule type" value="Genomic_DNA"/>
</dbReference>
<evidence type="ECO:0000313" key="3">
    <source>
        <dbReference type="Proteomes" id="UP000192911"/>
    </source>
</evidence>
<dbReference type="Pfam" id="PF13557">
    <property type="entry name" value="Phenol_MetA_deg"/>
    <property type="match status" value="1"/>
</dbReference>
<feature type="chain" id="PRO_5012123499" evidence="1">
    <location>
        <begin position="31"/>
        <end position="324"/>
    </location>
</feature>
<evidence type="ECO:0000313" key="2">
    <source>
        <dbReference type="EMBL" id="SMF68473.1"/>
    </source>
</evidence>
<reference evidence="3" key="1">
    <citation type="submission" date="2017-04" db="EMBL/GenBank/DDBJ databases">
        <authorList>
            <person name="Varghese N."/>
            <person name="Submissions S."/>
        </authorList>
    </citation>
    <scope>NUCLEOTIDE SEQUENCE [LARGE SCALE GENOMIC DNA]</scope>
    <source>
        <strain evidence="3">Ballard 720</strain>
    </source>
</reference>
<dbReference type="PROSITE" id="PS51257">
    <property type="entry name" value="PROKAR_LIPOPROTEIN"/>
    <property type="match status" value="1"/>
</dbReference>
<dbReference type="Proteomes" id="UP000192911">
    <property type="component" value="Unassembled WGS sequence"/>
</dbReference>
<dbReference type="InterPro" id="IPR025737">
    <property type="entry name" value="FApF"/>
</dbReference>
<dbReference type="STRING" id="28094.SAMN06295900_11583"/>
<dbReference type="GeneID" id="95552767"/>
<name>A0A1X7GE65_TRICW</name>
<feature type="signal peptide" evidence="1">
    <location>
        <begin position="1"/>
        <end position="30"/>
    </location>
</feature>
<keyword evidence="1" id="KW-0732">Signal</keyword>
<accession>A0A1X7GE65</accession>